<evidence type="ECO:0000313" key="2">
    <source>
        <dbReference type="EMBL" id="KAL0318155.1"/>
    </source>
</evidence>
<evidence type="ECO:0000256" key="1">
    <source>
        <dbReference type="SAM" id="MobiDB-lite"/>
    </source>
</evidence>
<name>A0AAW2LG75_9LAMI</name>
<feature type="compositionally biased region" description="Polar residues" evidence="1">
    <location>
        <begin position="1"/>
        <end position="23"/>
    </location>
</feature>
<reference evidence="2" key="1">
    <citation type="submission" date="2020-06" db="EMBL/GenBank/DDBJ databases">
        <authorList>
            <person name="Li T."/>
            <person name="Hu X."/>
            <person name="Zhang T."/>
            <person name="Song X."/>
            <person name="Zhang H."/>
            <person name="Dai N."/>
            <person name="Sheng W."/>
            <person name="Hou X."/>
            <person name="Wei L."/>
        </authorList>
    </citation>
    <scope>NUCLEOTIDE SEQUENCE</scope>
    <source>
        <strain evidence="2">KEN8</strain>
        <tissue evidence="2">Leaf</tissue>
    </source>
</reference>
<protein>
    <submittedName>
        <fullName evidence="2">Uncharacterized protein</fullName>
    </submittedName>
</protein>
<gene>
    <name evidence="2" type="ORF">Scaly_2859800</name>
</gene>
<accession>A0AAW2LG75</accession>
<sequence length="175" mass="19234">MNQPPNSNNGFSSWGLNSQLVNTTPPPHHHHQHKSNNIEIPKYKSFSPASLPLSPPPLSPSSYLSIPPTLSPSILLDSPVLFSSSNVLPSPTTGTFAGLLSEETSNKYSDFSFQSQNKAQFPRLFFFTRNSFNESNIDRIHSQGNKKMAHSIRSTISCLNFQHSNLGPTRTSPAA</sequence>
<dbReference type="AlphaFoldDB" id="A0AAW2LG75"/>
<dbReference type="EMBL" id="JACGWM010000039">
    <property type="protein sequence ID" value="KAL0318155.1"/>
    <property type="molecule type" value="Genomic_DNA"/>
</dbReference>
<comment type="caution">
    <text evidence="2">The sequence shown here is derived from an EMBL/GenBank/DDBJ whole genome shotgun (WGS) entry which is preliminary data.</text>
</comment>
<reference evidence="2" key="2">
    <citation type="journal article" date="2024" name="Plant">
        <title>Genomic evolution and insights into agronomic trait innovations of Sesamum species.</title>
        <authorList>
            <person name="Miao H."/>
            <person name="Wang L."/>
            <person name="Qu L."/>
            <person name="Liu H."/>
            <person name="Sun Y."/>
            <person name="Le M."/>
            <person name="Wang Q."/>
            <person name="Wei S."/>
            <person name="Zheng Y."/>
            <person name="Lin W."/>
            <person name="Duan Y."/>
            <person name="Cao H."/>
            <person name="Xiong S."/>
            <person name="Wang X."/>
            <person name="Wei L."/>
            <person name="Li C."/>
            <person name="Ma Q."/>
            <person name="Ju M."/>
            <person name="Zhao R."/>
            <person name="Li G."/>
            <person name="Mu C."/>
            <person name="Tian Q."/>
            <person name="Mei H."/>
            <person name="Zhang T."/>
            <person name="Gao T."/>
            <person name="Zhang H."/>
        </authorList>
    </citation>
    <scope>NUCLEOTIDE SEQUENCE</scope>
    <source>
        <strain evidence="2">KEN8</strain>
    </source>
</reference>
<feature type="region of interest" description="Disordered" evidence="1">
    <location>
        <begin position="1"/>
        <end position="34"/>
    </location>
</feature>
<organism evidence="2">
    <name type="scientific">Sesamum calycinum</name>
    <dbReference type="NCBI Taxonomy" id="2727403"/>
    <lineage>
        <taxon>Eukaryota</taxon>
        <taxon>Viridiplantae</taxon>
        <taxon>Streptophyta</taxon>
        <taxon>Embryophyta</taxon>
        <taxon>Tracheophyta</taxon>
        <taxon>Spermatophyta</taxon>
        <taxon>Magnoliopsida</taxon>
        <taxon>eudicotyledons</taxon>
        <taxon>Gunneridae</taxon>
        <taxon>Pentapetalae</taxon>
        <taxon>asterids</taxon>
        <taxon>lamiids</taxon>
        <taxon>Lamiales</taxon>
        <taxon>Pedaliaceae</taxon>
        <taxon>Sesamum</taxon>
    </lineage>
</organism>
<proteinExistence type="predicted"/>